<dbReference type="Proteomes" id="UP000613740">
    <property type="component" value="Unassembled WGS sequence"/>
</dbReference>
<keyword evidence="2" id="KW-1185">Reference proteome</keyword>
<comment type="caution">
    <text evidence="1">The sequence shown here is derived from an EMBL/GenBank/DDBJ whole genome shotgun (WGS) entry which is preliminary data.</text>
</comment>
<gene>
    <name evidence="1" type="ORF">HYH02_010064</name>
</gene>
<evidence type="ECO:0000313" key="2">
    <source>
        <dbReference type="Proteomes" id="UP000613740"/>
    </source>
</evidence>
<dbReference type="EMBL" id="JAEHOD010000036">
    <property type="protein sequence ID" value="KAG2441220.1"/>
    <property type="molecule type" value="Genomic_DNA"/>
</dbReference>
<organism evidence="1 2">
    <name type="scientific">Chlamydomonas schloesseri</name>
    <dbReference type="NCBI Taxonomy" id="2026947"/>
    <lineage>
        <taxon>Eukaryota</taxon>
        <taxon>Viridiplantae</taxon>
        <taxon>Chlorophyta</taxon>
        <taxon>core chlorophytes</taxon>
        <taxon>Chlorophyceae</taxon>
        <taxon>CS clade</taxon>
        <taxon>Chlamydomonadales</taxon>
        <taxon>Chlamydomonadaceae</taxon>
        <taxon>Chlamydomonas</taxon>
    </lineage>
</organism>
<protein>
    <submittedName>
        <fullName evidence="1">Uncharacterized protein</fullName>
    </submittedName>
</protein>
<sequence length="83" mass="9478">MSSPPKLQMSDIPQELIDQLKDRVRVEVEADFEKKIDAVKKQVKVEVREQLRQQPPRDVLVEALGAVCDFFMRTSSTAHAKQA</sequence>
<proteinExistence type="predicted"/>
<evidence type="ECO:0000313" key="1">
    <source>
        <dbReference type="EMBL" id="KAG2441220.1"/>
    </source>
</evidence>
<dbReference type="AlphaFoldDB" id="A0A835W6I3"/>
<dbReference type="OrthoDB" id="554659at2759"/>
<accession>A0A835W6I3</accession>
<reference evidence="1" key="1">
    <citation type="journal article" date="2020" name="bioRxiv">
        <title>Comparative genomics of Chlamydomonas.</title>
        <authorList>
            <person name="Craig R.J."/>
            <person name="Hasan A.R."/>
            <person name="Ness R.W."/>
            <person name="Keightley P.D."/>
        </authorList>
    </citation>
    <scope>NUCLEOTIDE SEQUENCE</scope>
    <source>
        <strain evidence="1">CCAP 11/173</strain>
    </source>
</reference>
<name>A0A835W6I3_9CHLO</name>